<feature type="transmembrane region" description="Helical" evidence="1">
    <location>
        <begin position="213"/>
        <end position="233"/>
    </location>
</feature>
<keyword evidence="1" id="KW-0812">Transmembrane</keyword>
<proteinExistence type="predicted"/>
<reference evidence="2" key="1">
    <citation type="journal article" date="2020" name="Microbiol. Resour. Announc.">
        <title>Complete Genome Sequence of Novel Psychrotolerant Legionella Strain TUM19329, Isolated from Antarctic Lake Sediment.</title>
        <authorList>
            <person name="Shimada S."/>
            <person name="Nakai R."/>
            <person name="Aoki K."/>
            <person name="Shimoeda N."/>
            <person name="Ohno G."/>
            <person name="Miyazaki Y."/>
            <person name="Kudoh S."/>
            <person name="Imura S."/>
            <person name="Watanabe K."/>
            <person name="Ishii Y."/>
            <person name="Tateda K."/>
        </authorList>
    </citation>
    <scope>NUCLEOTIDE SEQUENCE [LARGE SCALE GENOMIC DNA]</scope>
    <source>
        <strain evidence="2">TUM19329</strain>
    </source>
</reference>
<feature type="transmembrane region" description="Helical" evidence="1">
    <location>
        <begin position="139"/>
        <end position="160"/>
    </location>
</feature>
<protein>
    <submittedName>
        <fullName evidence="2">Protein LphB</fullName>
    </submittedName>
</protein>
<dbReference type="Proteomes" id="UP000502894">
    <property type="component" value="Chromosome"/>
</dbReference>
<dbReference type="EMBL" id="AP022839">
    <property type="protein sequence ID" value="BCA96111.1"/>
    <property type="molecule type" value="Genomic_DNA"/>
</dbReference>
<feature type="transmembrane region" description="Helical" evidence="1">
    <location>
        <begin position="172"/>
        <end position="201"/>
    </location>
</feature>
<dbReference type="KEGG" id="lant:TUM19329_24720"/>
<gene>
    <name evidence="2" type="ORF">TUM19329_24720</name>
</gene>
<evidence type="ECO:0000313" key="2">
    <source>
        <dbReference type="EMBL" id="BCA96111.1"/>
    </source>
</evidence>
<feature type="transmembrane region" description="Helical" evidence="1">
    <location>
        <begin position="62"/>
        <end position="79"/>
    </location>
</feature>
<keyword evidence="1" id="KW-0472">Membrane</keyword>
<keyword evidence="3" id="KW-1185">Reference proteome</keyword>
<feature type="transmembrane region" description="Helical" evidence="1">
    <location>
        <begin position="285"/>
        <end position="301"/>
    </location>
</feature>
<evidence type="ECO:0000313" key="3">
    <source>
        <dbReference type="Proteomes" id="UP000502894"/>
    </source>
</evidence>
<feature type="transmembrane region" description="Helical" evidence="1">
    <location>
        <begin position="7"/>
        <end position="28"/>
    </location>
</feature>
<name>A0A6F8T6N1_9GAMM</name>
<feature type="transmembrane region" description="Helical" evidence="1">
    <location>
        <begin position="313"/>
        <end position="335"/>
    </location>
</feature>
<keyword evidence="1" id="KW-1133">Transmembrane helix</keyword>
<accession>A0A6F8T6N1</accession>
<dbReference type="AlphaFoldDB" id="A0A6F8T6N1"/>
<feature type="transmembrane region" description="Helical" evidence="1">
    <location>
        <begin position="261"/>
        <end position="278"/>
    </location>
</feature>
<sequence length="502" mass="58609">MKKGFHWYDSIFIFLLIYLFIFQIQAIWPFTIDDMFISLRYARNWAAGDGLLWNLQSPPVEGYSNFSFVVLGAFSLILNSDPVLVLKSAGVLGLFFTCYFIYLISRFWFERRESLIPCLGILLYKGQIIWAVSGFETTMYQALLCGAVYFVLRGLGYNLFPGLRGIPKPTYFLFSGLLLTLAGMTRPEAPVFMVLFIILILWDMPQKGSKNYWQGMLLFFLPLLFIFLPYFLWRWSYYGFLFPNSVYCKGLANTSYVLDKNYLKLIWPFAAFSFFAWFKKPDKRYYFLGLPSLLYLLMLLGSDPVAAFDNRLFLPAFVLLLPLALKGICDTVIMYSKQRDQIFFTALYIVSFCVAFFFIPSATLAEYRYFKNNPVQGEQLRTKVLRWLDRHARKHDTVVLADAGFIPYHSQLNFIDSYCLNNLSMTQYPKAQMYEQFCHRILGEKPQVIILTALIEHGQVTYTPSDICLKKILKGQDEYKLTKVFYTESPDSKYQYELFTNF</sequence>
<evidence type="ECO:0000256" key="1">
    <source>
        <dbReference type="SAM" id="Phobius"/>
    </source>
</evidence>
<organism evidence="2 3">
    <name type="scientific">Legionella antarctica</name>
    <dbReference type="NCBI Taxonomy" id="2708020"/>
    <lineage>
        <taxon>Bacteria</taxon>
        <taxon>Pseudomonadati</taxon>
        <taxon>Pseudomonadota</taxon>
        <taxon>Gammaproteobacteria</taxon>
        <taxon>Legionellales</taxon>
        <taxon>Legionellaceae</taxon>
        <taxon>Legionella</taxon>
    </lineage>
</organism>
<feature type="transmembrane region" description="Helical" evidence="1">
    <location>
        <begin position="342"/>
        <end position="365"/>
    </location>
</feature>
<feature type="transmembrane region" description="Helical" evidence="1">
    <location>
        <begin position="91"/>
        <end position="108"/>
    </location>
</feature>